<dbReference type="RefSeq" id="WP_144263267.1">
    <property type="nucleotide sequence ID" value="NZ_QMDX01000015.1"/>
</dbReference>
<evidence type="ECO:0000259" key="2">
    <source>
        <dbReference type="SMART" id="SM00966"/>
    </source>
</evidence>
<dbReference type="SMART" id="SM00966">
    <property type="entry name" value="SpoVT_AbrB"/>
    <property type="match status" value="1"/>
</dbReference>
<protein>
    <submittedName>
        <fullName evidence="3">Phosphate uptake regulator PhoU</fullName>
    </submittedName>
</protein>
<evidence type="ECO:0000256" key="1">
    <source>
        <dbReference type="SAM" id="MobiDB-lite"/>
    </source>
</evidence>
<dbReference type="InterPro" id="IPR028366">
    <property type="entry name" value="PhoU"/>
</dbReference>
<dbReference type="GO" id="GO:0045936">
    <property type="term" value="P:negative regulation of phosphate metabolic process"/>
    <property type="evidence" value="ECO:0007669"/>
    <property type="project" value="InterPro"/>
</dbReference>
<comment type="caution">
    <text evidence="3">The sequence shown here is derived from an EMBL/GenBank/DDBJ whole genome shotgun (WGS) entry which is preliminary data.</text>
</comment>
<dbReference type="PANTHER" id="PTHR42930">
    <property type="entry name" value="PHOSPHATE-SPECIFIC TRANSPORT SYSTEM ACCESSORY PROTEIN PHOU"/>
    <property type="match status" value="1"/>
</dbReference>
<dbReference type="PANTHER" id="PTHR42930:SF6">
    <property type="entry name" value="PHOSPHATE REGULATORY PROTEIN-LIKE PROTEIN"/>
    <property type="match status" value="1"/>
</dbReference>
<dbReference type="OrthoDB" id="40991at2157"/>
<name>A0A554MWS8_9EURY</name>
<proteinExistence type="predicted"/>
<dbReference type="SUPFAM" id="SSF109755">
    <property type="entry name" value="PhoU-like"/>
    <property type="match status" value="1"/>
</dbReference>
<keyword evidence="4" id="KW-1185">Reference proteome</keyword>
<dbReference type="Proteomes" id="UP000319894">
    <property type="component" value="Unassembled WGS sequence"/>
</dbReference>
<accession>A0A554MWS8</accession>
<dbReference type="InParanoid" id="A0A554MWS8"/>
<gene>
    <name evidence="3" type="ORF">DP107_16715</name>
</gene>
<feature type="compositionally biased region" description="Basic and acidic residues" evidence="1">
    <location>
        <begin position="334"/>
        <end position="346"/>
    </location>
</feature>
<dbReference type="InterPro" id="IPR026022">
    <property type="entry name" value="PhoU_dom"/>
</dbReference>
<feature type="domain" description="SpoVT-AbrB" evidence="2">
    <location>
        <begin position="8"/>
        <end position="52"/>
    </location>
</feature>
<dbReference type="GO" id="GO:0030643">
    <property type="term" value="P:intracellular phosphate ion homeostasis"/>
    <property type="evidence" value="ECO:0007669"/>
    <property type="project" value="InterPro"/>
</dbReference>
<dbReference type="GO" id="GO:0003677">
    <property type="term" value="F:DNA binding"/>
    <property type="evidence" value="ECO:0007669"/>
    <property type="project" value="InterPro"/>
</dbReference>
<dbReference type="Pfam" id="PF04014">
    <property type="entry name" value="MazE_antitoxin"/>
    <property type="match status" value="1"/>
</dbReference>
<reference evidence="3 4" key="1">
    <citation type="submission" date="2018-06" db="EMBL/GenBank/DDBJ databases">
        <title>Natronomonas sp. F16-60 a new haloarchaeon isolated from a solar saltern of Isla Cristina, Huelva, Spain.</title>
        <authorList>
            <person name="Duran-Viseras A."/>
            <person name="Sanchez-Porro C."/>
            <person name="Ventosa A."/>
        </authorList>
    </citation>
    <scope>NUCLEOTIDE SEQUENCE [LARGE SCALE GENOMIC DNA]</scope>
    <source>
        <strain evidence="3 4">F16-60</strain>
    </source>
</reference>
<dbReference type="Gene3D" id="1.20.58.220">
    <property type="entry name" value="Phosphate transport system protein phou homolog 2, domain 2"/>
    <property type="match status" value="1"/>
</dbReference>
<sequence length="346" mass="38261">METRKVQLSGGTTYMVSLPKQWANEHGIEAGSVLSLRPNGDGSLLVETNSVGGTCELSVTLDVGTATEAAIRQRILSLYTIGCESLTLTDRTGHDASAHQAVEAAIDGLSGFELLESTENRIKLTNLVDAQNVDVRKVSLRMRLVALAMQRDAISAITTDDVSLAERVIERDTEADKLFSMITRYFRRSLSDFREIEKLDQTRDSLFEYYYVCRQLERIADHAEKIASFVTDPEAPNLEGLKQEIASVGSRSRRVVDDAADVVLANGNLEDAQAVIEQCQELVNDIETLHRQLYDHDAPDEAYVGGMVLDSLRRTAEYGSNMADIGTQRTLRKQTPDDGRDTVPSM</sequence>
<dbReference type="AlphaFoldDB" id="A0A554MWS8"/>
<dbReference type="InterPro" id="IPR007159">
    <property type="entry name" value="SpoVT-AbrB_dom"/>
</dbReference>
<evidence type="ECO:0000313" key="4">
    <source>
        <dbReference type="Proteomes" id="UP000319894"/>
    </source>
</evidence>
<dbReference type="EMBL" id="QMDX01000015">
    <property type="protein sequence ID" value="TSD09250.1"/>
    <property type="molecule type" value="Genomic_DNA"/>
</dbReference>
<feature type="region of interest" description="Disordered" evidence="1">
    <location>
        <begin position="326"/>
        <end position="346"/>
    </location>
</feature>
<dbReference type="Pfam" id="PF01895">
    <property type="entry name" value="PhoU"/>
    <property type="match status" value="1"/>
</dbReference>
<organism evidence="3 4">
    <name type="scientific">Haloglomus irregulare</name>
    <dbReference type="NCBI Taxonomy" id="2234134"/>
    <lineage>
        <taxon>Archaea</taxon>
        <taxon>Methanobacteriati</taxon>
        <taxon>Methanobacteriota</taxon>
        <taxon>Stenosarchaea group</taxon>
        <taxon>Halobacteria</taxon>
        <taxon>Halobacteriales</taxon>
        <taxon>Natronomonadaceae</taxon>
        <taxon>Haloglomus</taxon>
    </lineage>
</organism>
<dbReference type="InterPro" id="IPR038078">
    <property type="entry name" value="PhoU-like_sf"/>
</dbReference>
<evidence type="ECO:0000313" key="3">
    <source>
        <dbReference type="EMBL" id="TSD09250.1"/>
    </source>
</evidence>